<organism evidence="2 3">
    <name type="scientific">Amycolatopsis bullii</name>
    <dbReference type="NCBI Taxonomy" id="941987"/>
    <lineage>
        <taxon>Bacteria</taxon>
        <taxon>Bacillati</taxon>
        <taxon>Actinomycetota</taxon>
        <taxon>Actinomycetes</taxon>
        <taxon>Pseudonocardiales</taxon>
        <taxon>Pseudonocardiaceae</taxon>
        <taxon>Amycolatopsis</taxon>
    </lineage>
</organism>
<dbReference type="Proteomes" id="UP000649955">
    <property type="component" value="Unassembled WGS sequence"/>
</dbReference>
<dbReference type="EMBL" id="BNAW01000017">
    <property type="protein sequence ID" value="GHG18671.1"/>
    <property type="molecule type" value="Genomic_DNA"/>
</dbReference>
<evidence type="ECO:0000256" key="1">
    <source>
        <dbReference type="SAM" id="MobiDB-lite"/>
    </source>
</evidence>
<evidence type="ECO:0000313" key="2">
    <source>
        <dbReference type="EMBL" id="GHG18671.1"/>
    </source>
</evidence>
<proteinExistence type="predicted"/>
<keyword evidence="3" id="KW-1185">Reference proteome</keyword>
<protein>
    <submittedName>
        <fullName evidence="2">Uncharacterized protein</fullName>
    </submittedName>
</protein>
<comment type="caution">
    <text evidence="2">The sequence shown here is derived from an EMBL/GenBank/DDBJ whole genome shotgun (WGS) entry which is preliminary data.</text>
</comment>
<name>A0ABQ3KFQ2_9PSEU</name>
<feature type="compositionally biased region" description="Polar residues" evidence="1">
    <location>
        <begin position="13"/>
        <end position="23"/>
    </location>
</feature>
<accession>A0ABQ3KFQ2</accession>
<gene>
    <name evidence="2" type="ORF">GCM10017567_41380</name>
</gene>
<feature type="region of interest" description="Disordered" evidence="1">
    <location>
        <begin position="1"/>
        <end position="23"/>
    </location>
</feature>
<sequence>MTAPTTPADRPELSTTNPNTASCPQIRIEGFRTPSTAISWKAHEIGPQWTSCFLTGSASNTDGGLGVIPVAAAEW</sequence>
<reference evidence="3" key="1">
    <citation type="journal article" date="2019" name="Int. J. Syst. Evol. Microbiol.">
        <title>The Global Catalogue of Microorganisms (GCM) 10K type strain sequencing project: providing services to taxonomists for standard genome sequencing and annotation.</title>
        <authorList>
            <consortium name="The Broad Institute Genomics Platform"/>
            <consortium name="The Broad Institute Genome Sequencing Center for Infectious Disease"/>
            <person name="Wu L."/>
            <person name="Ma J."/>
        </authorList>
    </citation>
    <scope>NUCLEOTIDE SEQUENCE [LARGE SCALE GENOMIC DNA]</scope>
    <source>
        <strain evidence="3">CGMCC 4.7680</strain>
    </source>
</reference>
<evidence type="ECO:0000313" key="3">
    <source>
        <dbReference type="Proteomes" id="UP000649955"/>
    </source>
</evidence>